<dbReference type="KEGG" id="cmp:Cha6605_2805"/>
<dbReference type="EMBL" id="CP003600">
    <property type="protein sequence ID" value="AFY93842.1"/>
    <property type="molecule type" value="Genomic_DNA"/>
</dbReference>
<dbReference type="SMART" id="SM00331">
    <property type="entry name" value="PP2C_SIG"/>
    <property type="match status" value="1"/>
</dbReference>
<protein>
    <submittedName>
        <fullName evidence="2">Serine/threonine protein phosphatase</fullName>
    </submittedName>
</protein>
<gene>
    <name evidence="2" type="ORF">Cha6605_2805</name>
</gene>
<dbReference type="Gene3D" id="3.60.40.10">
    <property type="entry name" value="PPM-type phosphatase domain"/>
    <property type="match status" value="1"/>
</dbReference>
<feature type="domain" description="PPM-type phosphatase" evidence="1">
    <location>
        <begin position="75"/>
        <end position="320"/>
    </location>
</feature>
<dbReference type="eggNOG" id="COG0631">
    <property type="taxonomic scope" value="Bacteria"/>
</dbReference>
<dbReference type="RefSeq" id="WP_015159987.1">
    <property type="nucleotide sequence ID" value="NC_019697.1"/>
</dbReference>
<dbReference type="SUPFAM" id="SSF81606">
    <property type="entry name" value="PP2C-like"/>
    <property type="match status" value="1"/>
</dbReference>
<organism evidence="2 3">
    <name type="scientific">Chamaesiphon minutus (strain ATCC 27169 / PCC 6605)</name>
    <dbReference type="NCBI Taxonomy" id="1173020"/>
    <lineage>
        <taxon>Bacteria</taxon>
        <taxon>Bacillati</taxon>
        <taxon>Cyanobacteriota</taxon>
        <taxon>Cyanophyceae</taxon>
        <taxon>Gomontiellales</taxon>
        <taxon>Chamaesiphonaceae</taxon>
        <taxon>Chamaesiphon</taxon>
    </lineage>
</organism>
<accession>K9UFG7</accession>
<dbReference type="InterPro" id="IPR001932">
    <property type="entry name" value="PPM-type_phosphatase-like_dom"/>
</dbReference>
<dbReference type="Pfam" id="PF13672">
    <property type="entry name" value="PP2C_2"/>
    <property type="match status" value="1"/>
</dbReference>
<keyword evidence="3" id="KW-1185">Reference proteome</keyword>
<dbReference type="SMART" id="SM00332">
    <property type="entry name" value="PP2Cc"/>
    <property type="match status" value="1"/>
</dbReference>
<evidence type="ECO:0000313" key="3">
    <source>
        <dbReference type="Proteomes" id="UP000010366"/>
    </source>
</evidence>
<name>K9UFG7_CHAP6</name>
<dbReference type="AlphaFoldDB" id="K9UFG7"/>
<sequence>MNCHQCGGTIALTDRFCEECGASLTTNPSLQSSDNGCQKCGAPPSKIDNDRYCIECGFRQVAISNDRIELDFAANFAGASDRGRRHHQNEDAIALKILDPDTYIFVLCDGVSSSQHPELASRAAVTACIEAIAIALNGDRAQPDNAIEIGVQAALQAVSKIPIDPSSSIDPSSTTIVTAIVRDNIATIGWLGDSRAYWLVPEKSLQLTQDDSWMRDAIESGMYTAAEAEASPYAHAIVRWLGADTADDGVPNLTTFAIPSNGYLLLCTDGLWNYAPDPAYLYHTLAQSPAPDPLSIVRHLVSYANQQGGQDNITVGILAIE</sequence>
<proteinExistence type="predicted"/>
<evidence type="ECO:0000313" key="2">
    <source>
        <dbReference type="EMBL" id="AFY93842.1"/>
    </source>
</evidence>
<dbReference type="PATRIC" id="fig|1173020.3.peg.3199"/>
<evidence type="ECO:0000259" key="1">
    <source>
        <dbReference type="PROSITE" id="PS51746"/>
    </source>
</evidence>
<dbReference type="STRING" id="1173020.Cha6605_2805"/>
<dbReference type="InterPro" id="IPR036457">
    <property type="entry name" value="PPM-type-like_dom_sf"/>
</dbReference>
<reference evidence="2 3" key="1">
    <citation type="submission" date="2012-05" db="EMBL/GenBank/DDBJ databases">
        <title>Finished chromosome of genome of Chamaesiphon sp. PCC 6605.</title>
        <authorList>
            <consortium name="US DOE Joint Genome Institute"/>
            <person name="Gugger M."/>
            <person name="Coursin T."/>
            <person name="Rippka R."/>
            <person name="Tandeau De Marsac N."/>
            <person name="Huntemann M."/>
            <person name="Wei C.-L."/>
            <person name="Han J."/>
            <person name="Detter J.C."/>
            <person name="Han C."/>
            <person name="Tapia R."/>
            <person name="Chen A."/>
            <person name="Kyrpides N."/>
            <person name="Mavromatis K."/>
            <person name="Markowitz V."/>
            <person name="Szeto E."/>
            <person name="Ivanova N."/>
            <person name="Pagani I."/>
            <person name="Pati A."/>
            <person name="Goodwin L."/>
            <person name="Nordberg H.P."/>
            <person name="Cantor M.N."/>
            <person name="Hua S.X."/>
            <person name="Woyke T."/>
            <person name="Kerfeld C.A."/>
        </authorList>
    </citation>
    <scope>NUCLEOTIDE SEQUENCE [LARGE SCALE GENOMIC DNA]</scope>
    <source>
        <strain evidence="3">ATCC 27169 / PCC 6605</strain>
    </source>
</reference>
<dbReference type="PROSITE" id="PS51746">
    <property type="entry name" value="PPM_2"/>
    <property type="match status" value="1"/>
</dbReference>
<dbReference type="Proteomes" id="UP000010366">
    <property type="component" value="Chromosome"/>
</dbReference>
<dbReference type="CDD" id="cd00143">
    <property type="entry name" value="PP2Cc"/>
    <property type="match status" value="1"/>
</dbReference>
<dbReference type="OrthoDB" id="9801841at2"/>
<dbReference type="HOGENOM" id="CLU_034545_2_1_3"/>